<dbReference type="CDD" id="cd00590">
    <property type="entry name" value="RRM_SF"/>
    <property type="match status" value="1"/>
</dbReference>
<dbReference type="PROSITE" id="PS50102">
    <property type="entry name" value="RRM"/>
    <property type="match status" value="2"/>
</dbReference>
<evidence type="ECO:0000313" key="6">
    <source>
        <dbReference type="Proteomes" id="UP001634393"/>
    </source>
</evidence>
<dbReference type="GO" id="GO:0003723">
    <property type="term" value="F:RNA binding"/>
    <property type="evidence" value="ECO:0007669"/>
    <property type="project" value="UniProtKB-UniRule"/>
</dbReference>
<evidence type="ECO:0000313" key="5">
    <source>
        <dbReference type="EMBL" id="KAL3845769.1"/>
    </source>
</evidence>
<dbReference type="SMART" id="SM00360">
    <property type="entry name" value="RRM"/>
    <property type="match status" value="2"/>
</dbReference>
<dbReference type="Pfam" id="PF00076">
    <property type="entry name" value="RRM_1"/>
    <property type="match status" value="2"/>
</dbReference>
<keyword evidence="6" id="KW-1185">Reference proteome</keyword>
<dbReference type="Proteomes" id="UP001634393">
    <property type="component" value="Unassembled WGS sequence"/>
</dbReference>
<dbReference type="InterPro" id="IPR012677">
    <property type="entry name" value="Nucleotide-bd_a/b_plait_sf"/>
</dbReference>
<feature type="domain" description="RRM" evidence="4">
    <location>
        <begin position="185"/>
        <end position="264"/>
    </location>
</feature>
<evidence type="ECO:0000256" key="1">
    <source>
        <dbReference type="ARBA" id="ARBA00022884"/>
    </source>
</evidence>
<feature type="signal peptide" evidence="3">
    <location>
        <begin position="1"/>
        <end position="26"/>
    </location>
</feature>
<gene>
    <name evidence="5" type="ORF">ACJIZ3_003172</name>
</gene>
<dbReference type="InterPro" id="IPR035979">
    <property type="entry name" value="RBD_domain_sf"/>
</dbReference>
<name>A0ABD3U8G8_9LAMI</name>
<reference evidence="5 6" key="1">
    <citation type="submission" date="2024-12" db="EMBL/GenBank/DDBJ databases">
        <title>The unique morphological basis and parallel evolutionary history of personate flowers in Penstemon.</title>
        <authorList>
            <person name="Depatie T.H."/>
            <person name="Wessinger C.A."/>
        </authorList>
    </citation>
    <scope>NUCLEOTIDE SEQUENCE [LARGE SCALE GENOMIC DNA]</scope>
    <source>
        <strain evidence="5">WTNN_2</strain>
        <tissue evidence="5">Leaf</tissue>
    </source>
</reference>
<evidence type="ECO:0000256" key="2">
    <source>
        <dbReference type="PROSITE-ProRule" id="PRU00176"/>
    </source>
</evidence>
<keyword evidence="3" id="KW-0732">Signal</keyword>
<dbReference type="SUPFAM" id="SSF54928">
    <property type="entry name" value="RNA-binding domain, RBD"/>
    <property type="match status" value="2"/>
</dbReference>
<feature type="domain" description="RRM" evidence="4">
    <location>
        <begin position="92"/>
        <end position="169"/>
    </location>
</feature>
<proteinExistence type="predicted"/>
<dbReference type="InterPro" id="IPR000504">
    <property type="entry name" value="RRM_dom"/>
</dbReference>
<dbReference type="InterPro" id="IPR003954">
    <property type="entry name" value="RRM_euk-type"/>
</dbReference>
<dbReference type="SMART" id="SM00361">
    <property type="entry name" value="RRM_1"/>
    <property type="match status" value="2"/>
</dbReference>
<dbReference type="PANTHER" id="PTHR48025:SF17">
    <property type="entry name" value="28 KDA RIBONUCLEOPROTEIN, CHLOROPLASTIC"/>
    <property type="match status" value="1"/>
</dbReference>
<organism evidence="5 6">
    <name type="scientific">Penstemon smallii</name>
    <dbReference type="NCBI Taxonomy" id="265156"/>
    <lineage>
        <taxon>Eukaryota</taxon>
        <taxon>Viridiplantae</taxon>
        <taxon>Streptophyta</taxon>
        <taxon>Embryophyta</taxon>
        <taxon>Tracheophyta</taxon>
        <taxon>Spermatophyta</taxon>
        <taxon>Magnoliopsida</taxon>
        <taxon>eudicotyledons</taxon>
        <taxon>Gunneridae</taxon>
        <taxon>Pentapetalae</taxon>
        <taxon>asterids</taxon>
        <taxon>lamiids</taxon>
        <taxon>Lamiales</taxon>
        <taxon>Plantaginaceae</taxon>
        <taxon>Cheloneae</taxon>
        <taxon>Penstemon</taxon>
    </lineage>
</organism>
<dbReference type="Gene3D" id="3.30.70.330">
    <property type="match status" value="2"/>
</dbReference>
<accession>A0ABD3U8G8</accession>
<dbReference type="PANTHER" id="PTHR48025">
    <property type="entry name" value="OS02G0815200 PROTEIN"/>
    <property type="match status" value="1"/>
</dbReference>
<keyword evidence="1 2" id="KW-0694">RNA-binding</keyword>
<comment type="caution">
    <text evidence="5">The sequence shown here is derived from an EMBL/GenBank/DDBJ whole genome shotgun (WGS) entry which is preliminary data.</text>
</comment>
<protein>
    <recommendedName>
        <fullName evidence="4">RRM domain-containing protein</fullName>
    </recommendedName>
</protein>
<feature type="chain" id="PRO_5044851690" description="RRM domain-containing protein" evidence="3">
    <location>
        <begin position="27"/>
        <end position="283"/>
    </location>
</feature>
<dbReference type="AlphaFoldDB" id="A0ABD3U8G8"/>
<evidence type="ECO:0000259" key="4">
    <source>
        <dbReference type="PROSITE" id="PS50102"/>
    </source>
</evidence>
<evidence type="ECO:0000256" key="3">
    <source>
        <dbReference type="SAM" id="SignalP"/>
    </source>
</evidence>
<dbReference type="EMBL" id="JBJXBP010000002">
    <property type="protein sequence ID" value="KAL3845769.1"/>
    <property type="molecule type" value="Genomic_DNA"/>
</dbReference>
<dbReference type="InterPro" id="IPR050502">
    <property type="entry name" value="Euk_RNA-bind_prot"/>
</dbReference>
<sequence length="283" mass="31777">MFLCPHNSLTIMSALLRLTYFPSTTAHFLPSFQPKTLLISHTNTTNSKRPNLQLFLIRAQAQAQTQPTIHLETAKENIVEEAAANDEGVPNTRVLVQNVPWTCAADDIRPLFEKYGTVVDIEFFMYNKTRNRGIAFVTMASHEEALAVVNNLESTEFEGRVLNLDWAKPKKKRYVSPPRKPKPIHNLYVANLAYQARAKDLKELFNGENGNVVSAEVIFKDKPKGSAGYGFVSFNTKEEAEAALATFHGKEFMGRSLRVARSRKYSRDETTGTIPSEILDAVL</sequence>